<name>A0A1D6NQY8_MAIZE</name>
<feature type="region of interest" description="Disordered" evidence="1">
    <location>
        <begin position="22"/>
        <end position="55"/>
    </location>
</feature>
<accession>A0A1D6NQY8</accession>
<evidence type="ECO:0000313" key="2">
    <source>
        <dbReference type="EMBL" id="AQL00722.1"/>
    </source>
</evidence>
<proteinExistence type="predicted"/>
<organism evidence="2">
    <name type="scientific">Zea mays</name>
    <name type="common">Maize</name>
    <dbReference type="NCBI Taxonomy" id="4577"/>
    <lineage>
        <taxon>Eukaryota</taxon>
        <taxon>Viridiplantae</taxon>
        <taxon>Streptophyta</taxon>
        <taxon>Embryophyta</taxon>
        <taxon>Tracheophyta</taxon>
        <taxon>Spermatophyta</taxon>
        <taxon>Magnoliopsida</taxon>
        <taxon>Liliopsida</taxon>
        <taxon>Poales</taxon>
        <taxon>Poaceae</taxon>
        <taxon>PACMAD clade</taxon>
        <taxon>Panicoideae</taxon>
        <taxon>Andropogonodae</taxon>
        <taxon>Andropogoneae</taxon>
        <taxon>Tripsacinae</taxon>
        <taxon>Zea</taxon>
    </lineage>
</organism>
<dbReference type="AlphaFoldDB" id="A0A1D6NQY8"/>
<sequence length="143" mass="15413">MAHAPHPPPPLHAAINTYSRVAPRIPHPPPLCSPPSTRTACVADPDAVDPDAADPPIHHKCDPWIHARPPRHAFSATPASPCRDMCHMDVALTPTRSPSCSPRRELPVTPAFACRDRRCADATRAQLAHTVPAAATHQSRPQP</sequence>
<gene>
    <name evidence="2" type="ORF">ZEAMMB73_Zm00001d044720</name>
</gene>
<evidence type="ECO:0000256" key="1">
    <source>
        <dbReference type="SAM" id="MobiDB-lite"/>
    </source>
</evidence>
<dbReference type="EMBL" id="CM000785">
    <property type="protein sequence ID" value="AQL00722.1"/>
    <property type="molecule type" value="Genomic_DNA"/>
</dbReference>
<reference evidence="2" key="1">
    <citation type="submission" date="2015-12" db="EMBL/GenBank/DDBJ databases">
        <title>Update maize B73 reference genome by single molecule sequencing technologies.</title>
        <authorList>
            <consortium name="Maize Genome Sequencing Project"/>
            <person name="Ware D."/>
        </authorList>
    </citation>
    <scope>NUCLEOTIDE SEQUENCE</scope>
    <source>
        <tissue evidence="2">Seedling</tissue>
    </source>
</reference>
<protein>
    <submittedName>
        <fullName evidence="2">DNA polymerase eta</fullName>
    </submittedName>
</protein>
<dbReference type="EMBL" id="CM000785">
    <property type="protein sequence ID" value="AQL00727.1"/>
    <property type="molecule type" value="Genomic_DNA"/>
</dbReference>